<dbReference type="PANTHER" id="PTHR43300">
    <property type="entry name" value="ACETYLTRANSFERASE"/>
    <property type="match status" value="1"/>
</dbReference>
<dbReference type="SUPFAM" id="SSF51161">
    <property type="entry name" value="Trimeric LpxA-like enzymes"/>
    <property type="match status" value="1"/>
</dbReference>
<comment type="similarity">
    <text evidence="1">Belongs to the transferase hexapeptide repeat family.</text>
</comment>
<gene>
    <name evidence="7" type="ORF">JI739_04370</name>
</gene>
<evidence type="ECO:0000313" key="8">
    <source>
        <dbReference type="Proteomes" id="UP000613011"/>
    </source>
</evidence>
<evidence type="ECO:0000256" key="4">
    <source>
        <dbReference type="ARBA" id="ARBA00023315"/>
    </source>
</evidence>
<reference evidence="7" key="1">
    <citation type="submission" date="2021-01" db="EMBL/GenBank/DDBJ databases">
        <title>Ramlibacter sp. strain AW1 16S ribosomal RNA gene Genome sequencing and assembly.</title>
        <authorList>
            <person name="Kang M."/>
        </authorList>
    </citation>
    <scope>NUCLEOTIDE SEQUENCE</scope>
    <source>
        <strain evidence="7">AW1</strain>
    </source>
</reference>
<dbReference type="PROSITE" id="PS00101">
    <property type="entry name" value="HEXAPEP_TRANSFERASES"/>
    <property type="match status" value="1"/>
</dbReference>
<keyword evidence="2" id="KW-0808">Transferase</keyword>
<keyword evidence="3" id="KW-0677">Repeat</keyword>
<evidence type="ECO:0000313" key="7">
    <source>
        <dbReference type="EMBL" id="MBL0419579.1"/>
    </source>
</evidence>
<evidence type="ECO:0000256" key="1">
    <source>
        <dbReference type="ARBA" id="ARBA00007274"/>
    </source>
</evidence>
<dbReference type="GO" id="GO:0016746">
    <property type="term" value="F:acyltransferase activity"/>
    <property type="evidence" value="ECO:0007669"/>
    <property type="project" value="UniProtKB-KW"/>
</dbReference>
<protein>
    <submittedName>
        <fullName evidence="7">Acetyltransferase</fullName>
    </submittedName>
</protein>
<accession>A0A936ZS21</accession>
<keyword evidence="8" id="KW-1185">Reference proteome</keyword>
<dbReference type="InterPro" id="IPR011004">
    <property type="entry name" value="Trimer_LpxA-like_sf"/>
</dbReference>
<dbReference type="Gene3D" id="2.160.10.10">
    <property type="entry name" value="Hexapeptide repeat proteins"/>
    <property type="match status" value="1"/>
</dbReference>
<comment type="caution">
    <text evidence="7">The sequence shown here is derived from an EMBL/GenBank/DDBJ whole genome shotgun (WGS) entry which is preliminary data.</text>
</comment>
<dbReference type="Proteomes" id="UP000613011">
    <property type="component" value="Unassembled WGS sequence"/>
</dbReference>
<keyword evidence="4" id="KW-0012">Acyltransferase</keyword>
<dbReference type="RefSeq" id="WP_201682595.1">
    <property type="nucleotide sequence ID" value="NZ_JAEQNA010000001.1"/>
</dbReference>
<proteinExistence type="inferred from homology"/>
<feature type="active site" description="Proton acceptor" evidence="5">
    <location>
        <position position="143"/>
    </location>
</feature>
<dbReference type="PANTHER" id="PTHR43300:SF7">
    <property type="entry name" value="UDP-N-ACETYLBACILLOSAMINE N-ACETYLTRANSFERASE"/>
    <property type="match status" value="1"/>
</dbReference>
<dbReference type="InterPro" id="IPR050179">
    <property type="entry name" value="Trans_hexapeptide_repeat"/>
</dbReference>
<sequence>MRIVLLGAGGHASDLLAALDAIRLESNAPPSHLDIAGYMAEGEVRHDRFSGRSVKFLGSFDNIATVGATHFVPCVGYPRGRQQVAAIGLRAALKPYTIVHPRAYVPPTAVVGPGCQILANACVSPLAALGAFVLIGQGAIVGHDCKIGDFSAVMPAACLSGDVVVGAGTLIGANSTVIEGLSIGPEARVGAGAVVTRDVPAGVTAVGVPARW</sequence>
<evidence type="ECO:0000256" key="6">
    <source>
        <dbReference type="PIRSR" id="PIRSR620019-2"/>
    </source>
</evidence>
<evidence type="ECO:0000256" key="5">
    <source>
        <dbReference type="PIRSR" id="PIRSR620019-1"/>
    </source>
</evidence>
<dbReference type="NCBIfam" id="TIGR03570">
    <property type="entry name" value="NeuD_NnaD"/>
    <property type="match status" value="1"/>
</dbReference>
<feature type="binding site" evidence="6">
    <location>
        <position position="76"/>
    </location>
    <ligand>
        <name>substrate</name>
    </ligand>
</feature>
<dbReference type="Pfam" id="PF00132">
    <property type="entry name" value="Hexapep"/>
    <property type="match status" value="1"/>
</dbReference>
<dbReference type="InterPro" id="IPR020019">
    <property type="entry name" value="AcTrfase_PglD-like"/>
</dbReference>
<dbReference type="AlphaFoldDB" id="A0A936ZS21"/>
<organism evidence="7 8">
    <name type="scientific">Ramlibacter aurantiacus</name>
    <dbReference type="NCBI Taxonomy" id="2801330"/>
    <lineage>
        <taxon>Bacteria</taxon>
        <taxon>Pseudomonadati</taxon>
        <taxon>Pseudomonadota</taxon>
        <taxon>Betaproteobacteria</taxon>
        <taxon>Burkholderiales</taxon>
        <taxon>Comamonadaceae</taxon>
        <taxon>Ramlibacter</taxon>
    </lineage>
</organism>
<dbReference type="InterPro" id="IPR018357">
    <property type="entry name" value="Hexapep_transf_CS"/>
</dbReference>
<evidence type="ECO:0000256" key="2">
    <source>
        <dbReference type="ARBA" id="ARBA00022679"/>
    </source>
</evidence>
<evidence type="ECO:0000256" key="3">
    <source>
        <dbReference type="ARBA" id="ARBA00022737"/>
    </source>
</evidence>
<name>A0A936ZS21_9BURK</name>
<dbReference type="InterPro" id="IPR001451">
    <property type="entry name" value="Hexapep"/>
</dbReference>
<dbReference type="EMBL" id="JAEQNA010000001">
    <property type="protein sequence ID" value="MBL0419579.1"/>
    <property type="molecule type" value="Genomic_DNA"/>
</dbReference>
<feature type="site" description="Increases basicity of active site His" evidence="5">
    <location>
        <position position="144"/>
    </location>
</feature>
<dbReference type="CDD" id="cd03360">
    <property type="entry name" value="LbH_AT_putative"/>
    <property type="match status" value="1"/>
</dbReference>